<dbReference type="InterPro" id="IPR013785">
    <property type="entry name" value="Aldolase_TIM"/>
</dbReference>
<feature type="non-terminal residue" evidence="1">
    <location>
        <position position="141"/>
    </location>
</feature>
<gene>
    <name evidence="1" type="ORF">S06H3_09735</name>
</gene>
<sequence length="141" mass="16581">MVDYDANIVWHTRENLHYPSRTVNSGELDKVKYWAYQIQDISAPGAVDALANSHYDMLVVEPTRTDWSSDDKYFDTKAMVQRLKNTRGSDGIHRKLIIAYVDIGEAEDWRWYWTWSEEWPQGGPRPDGWPDYILTRDPDGW</sequence>
<name>X1LDX5_9ZZZZ</name>
<dbReference type="AlphaFoldDB" id="X1LDX5"/>
<organism evidence="1">
    <name type="scientific">marine sediment metagenome</name>
    <dbReference type="NCBI Taxonomy" id="412755"/>
    <lineage>
        <taxon>unclassified sequences</taxon>
        <taxon>metagenomes</taxon>
        <taxon>ecological metagenomes</taxon>
    </lineage>
</organism>
<protein>
    <recommendedName>
        <fullName evidence="2">Glycoside-hydrolase family GH114 TIM-barrel domain-containing protein</fullName>
    </recommendedName>
</protein>
<dbReference type="SUPFAM" id="SSF51445">
    <property type="entry name" value="(Trans)glycosidases"/>
    <property type="match status" value="1"/>
</dbReference>
<evidence type="ECO:0008006" key="2">
    <source>
        <dbReference type="Google" id="ProtNLM"/>
    </source>
</evidence>
<dbReference type="Gene3D" id="3.20.20.70">
    <property type="entry name" value="Aldolase class I"/>
    <property type="match status" value="1"/>
</dbReference>
<reference evidence="1" key="1">
    <citation type="journal article" date="2014" name="Front. Microbiol.">
        <title>High frequency of phylogenetically diverse reductive dehalogenase-homologous genes in deep subseafloor sedimentary metagenomes.</title>
        <authorList>
            <person name="Kawai M."/>
            <person name="Futagami T."/>
            <person name="Toyoda A."/>
            <person name="Takaki Y."/>
            <person name="Nishi S."/>
            <person name="Hori S."/>
            <person name="Arai W."/>
            <person name="Tsubouchi T."/>
            <person name="Morono Y."/>
            <person name="Uchiyama I."/>
            <person name="Ito T."/>
            <person name="Fujiyama A."/>
            <person name="Inagaki F."/>
            <person name="Takami H."/>
        </authorList>
    </citation>
    <scope>NUCLEOTIDE SEQUENCE</scope>
    <source>
        <strain evidence="1">Expedition CK06-06</strain>
    </source>
</reference>
<dbReference type="InterPro" id="IPR017853">
    <property type="entry name" value="GH"/>
</dbReference>
<dbReference type="EMBL" id="BARV01004354">
    <property type="protein sequence ID" value="GAI17477.1"/>
    <property type="molecule type" value="Genomic_DNA"/>
</dbReference>
<evidence type="ECO:0000313" key="1">
    <source>
        <dbReference type="EMBL" id="GAI17477.1"/>
    </source>
</evidence>
<proteinExistence type="predicted"/>
<comment type="caution">
    <text evidence="1">The sequence shown here is derived from an EMBL/GenBank/DDBJ whole genome shotgun (WGS) entry which is preliminary data.</text>
</comment>
<accession>X1LDX5</accession>